<feature type="domain" description="MHD2" evidence="11">
    <location>
        <begin position="943"/>
        <end position="1051"/>
    </location>
</feature>
<dbReference type="GO" id="GO:0055037">
    <property type="term" value="C:recycling endosome"/>
    <property type="evidence" value="ECO:0007669"/>
    <property type="project" value="UniProtKB-SubCell"/>
</dbReference>
<evidence type="ECO:0000256" key="7">
    <source>
        <dbReference type="ARBA" id="ARBA00022753"/>
    </source>
</evidence>
<evidence type="ECO:0000259" key="11">
    <source>
        <dbReference type="PROSITE" id="PS51259"/>
    </source>
</evidence>
<dbReference type="GO" id="GO:0006887">
    <property type="term" value="P:exocytosis"/>
    <property type="evidence" value="ECO:0007669"/>
    <property type="project" value="UniProtKB-KW"/>
</dbReference>
<dbReference type="Gene3D" id="1.10.357.50">
    <property type="match status" value="1"/>
</dbReference>
<keyword evidence="6" id="KW-0963">Cytoplasm</keyword>
<keyword evidence="7" id="KW-0967">Endosome</keyword>
<dbReference type="PANTHER" id="PTHR45999:SF4">
    <property type="entry name" value="UNC-13-4A, ISOFORM B"/>
    <property type="match status" value="1"/>
</dbReference>
<comment type="subcellular location">
    <subcellularLocation>
        <location evidence="2">Cytoplasm</location>
    </subcellularLocation>
    <subcellularLocation>
        <location evidence="3">Late endosome</location>
    </subcellularLocation>
    <subcellularLocation>
        <location evidence="1">Recycling endosome</location>
    </subcellularLocation>
</comment>
<dbReference type="PROSITE" id="PS50004">
    <property type="entry name" value="C2"/>
    <property type="match status" value="2"/>
</dbReference>
<protein>
    <recommendedName>
        <fullName evidence="14">BAI1-associated protein 3</fullName>
    </recommendedName>
</protein>
<feature type="domain" description="C2" evidence="9">
    <location>
        <begin position="222"/>
        <end position="377"/>
    </location>
</feature>
<dbReference type="Gene3D" id="2.60.40.150">
    <property type="entry name" value="C2 domain"/>
    <property type="match status" value="2"/>
</dbReference>
<evidence type="ECO:0000256" key="6">
    <source>
        <dbReference type="ARBA" id="ARBA00022490"/>
    </source>
</evidence>
<accession>A0AAU9VZ90</accession>
<keyword evidence="13" id="KW-1185">Reference proteome</keyword>
<reference evidence="12 13" key="1">
    <citation type="submission" date="2022-05" db="EMBL/GenBank/DDBJ databases">
        <authorList>
            <consortium name="Genoscope - CEA"/>
            <person name="William W."/>
        </authorList>
    </citation>
    <scope>NUCLEOTIDE SEQUENCE [LARGE SCALE GENOMIC DNA]</scope>
</reference>
<evidence type="ECO:0000256" key="1">
    <source>
        <dbReference type="ARBA" id="ARBA00004172"/>
    </source>
</evidence>
<dbReference type="PROSITE" id="PS51259">
    <property type="entry name" value="MHD2"/>
    <property type="match status" value="1"/>
</dbReference>
<feature type="compositionally biased region" description="Polar residues" evidence="8">
    <location>
        <begin position="20"/>
        <end position="33"/>
    </location>
</feature>
<evidence type="ECO:0000256" key="4">
    <source>
        <dbReference type="ARBA" id="ARBA00005823"/>
    </source>
</evidence>
<dbReference type="Pfam" id="PF06292">
    <property type="entry name" value="MUN"/>
    <property type="match status" value="1"/>
</dbReference>
<dbReference type="SMART" id="SM00239">
    <property type="entry name" value="C2"/>
    <property type="match status" value="2"/>
</dbReference>
<comment type="caution">
    <text evidence="12">The sequence shown here is derived from an EMBL/GenBank/DDBJ whole genome shotgun (WGS) entry which is preliminary data.</text>
</comment>
<evidence type="ECO:0000313" key="12">
    <source>
        <dbReference type="EMBL" id="CAH3040500.1"/>
    </source>
</evidence>
<dbReference type="PROSITE" id="PS51258">
    <property type="entry name" value="MHD1"/>
    <property type="match status" value="1"/>
</dbReference>
<feature type="region of interest" description="Disordered" evidence="8">
    <location>
        <begin position="136"/>
        <end position="166"/>
    </location>
</feature>
<dbReference type="GO" id="GO:0005770">
    <property type="term" value="C:late endosome"/>
    <property type="evidence" value="ECO:0007669"/>
    <property type="project" value="UniProtKB-SubCell"/>
</dbReference>
<evidence type="ECO:0000256" key="5">
    <source>
        <dbReference type="ARBA" id="ARBA00022483"/>
    </source>
</evidence>
<feature type="region of interest" description="Disordered" evidence="8">
    <location>
        <begin position="1"/>
        <end position="89"/>
    </location>
</feature>
<dbReference type="Gene3D" id="1.20.58.1100">
    <property type="match status" value="1"/>
</dbReference>
<dbReference type="Proteomes" id="UP001159428">
    <property type="component" value="Unassembled WGS sequence"/>
</dbReference>
<comment type="similarity">
    <text evidence="4">Belongs to the unc-13 family.</text>
</comment>
<evidence type="ECO:0000256" key="3">
    <source>
        <dbReference type="ARBA" id="ARBA00004603"/>
    </source>
</evidence>
<feature type="domain" description="MHD1" evidence="10">
    <location>
        <begin position="706"/>
        <end position="827"/>
    </location>
</feature>
<dbReference type="EMBL" id="CALNXJ010000005">
    <property type="protein sequence ID" value="CAH3040500.1"/>
    <property type="molecule type" value="Genomic_DNA"/>
</dbReference>
<dbReference type="InterPro" id="IPR010439">
    <property type="entry name" value="MUN_dom"/>
</dbReference>
<dbReference type="InterPro" id="IPR035892">
    <property type="entry name" value="C2_domain_sf"/>
</dbReference>
<dbReference type="InterPro" id="IPR000008">
    <property type="entry name" value="C2_dom"/>
</dbReference>
<evidence type="ECO:0000313" key="13">
    <source>
        <dbReference type="Proteomes" id="UP001159428"/>
    </source>
</evidence>
<dbReference type="SUPFAM" id="SSF49562">
    <property type="entry name" value="C2 domain (Calcium/lipid-binding domain, CaLB)"/>
    <property type="match status" value="2"/>
</dbReference>
<dbReference type="InterPro" id="IPR052095">
    <property type="entry name" value="UNC-13_domain"/>
</dbReference>
<organism evidence="12 13">
    <name type="scientific">Pocillopora meandrina</name>
    <dbReference type="NCBI Taxonomy" id="46732"/>
    <lineage>
        <taxon>Eukaryota</taxon>
        <taxon>Metazoa</taxon>
        <taxon>Cnidaria</taxon>
        <taxon>Anthozoa</taxon>
        <taxon>Hexacorallia</taxon>
        <taxon>Scleractinia</taxon>
        <taxon>Astrocoeniina</taxon>
        <taxon>Pocilloporidae</taxon>
        <taxon>Pocillopora</taxon>
    </lineage>
</organism>
<dbReference type="AlphaFoldDB" id="A0AAU9VZ90"/>
<dbReference type="InterPro" id="IPR014772">
    <property type="entry name" value="Munc13_dom-2"/>
</dbReference>
<evidence type="ECO:0000259" key="9">
    <source>
        <dbReference type="PROSITE" id="PS50004"/>
    </source>
</evidence>
<evidence type="ECO:0008006" key="14">
    <source>
        <dbReference type="Google" id="ProtNLM"/>
    </source>
</evidence>
<dbReference type="InterPro" id="IPR014770">
    <property type="entry name" value="Munc13_1"/>
</dbReference>
<gene>
    <name evidence="12" type="ORF">PMEA_00026063</name>
</gene>
<evidence type="ECO:0000256" key="2">
    <source>
        <dbReference type="ARBA" id="ARBA00004496"/>
    </source>
</evidence>
<sequence length="1240" mass="142514">MAGRLKLGRWKRERWKKESNVSNSTPSTRSEGSGTIHEISGVRNSEKTQLFIRHSRYSKPTRNLLQSREAKMSSEDTNDSEEQRKRLRKSRKLGLCQKLSIPDRASYLEGQTPFQRAKNFDDSYFEKLNSLNWNEKQAENQNIKDTVTDDNLNQSEEDEQSEAEVLSSIEAEPTVNDKQRAALYCELLYTVIHQLGARGKTSSLTPGDLFVYAQEALKISEETHRMLYAKTKEREPPTCIIKVEVVEARHLEAKDADGLSDPYCMLGLITDEKEEEKIKNIRAHRRKSKSTIREVLDGESMHMTTVKENTLNPVWNETFMMKVTNSQEEKLHLDIWDCDDKALLKEEDRKLSKIRGISGMGRFFKDVMQSARKSGEDGNTDDFLGYIEIPIKEIPAAGIDEWFKLKGRSSKSHVDGHCHLKITLTTGKKPDIPYEIKHLYPTTLDIHGALLREFIRYGCENYQDTDSKRNSTELCPQAEFILHQHALQNELNDLQQVSIRWMLFSHHHWLEPMKYSSLNVLVSTLKKEWKTGALSQPEEHSLVKSLKIFTDNCWRLLIKYRDVFPATDKGKLSRLINLLECLSNLYKLEVFKNSIKEPLNVQMSNLLKESALAWYKKVYAWKEPQTKNEEAMLSAMVDVAESLVTDMFQAKACYRKIFAVTGVKYFTTVYNQLELMLASDVHNTMGNVNKRLKQEGGADIVGEKLFSLYLAVKEVISYRSIGESMPDHVYALDDYHGWFKQSVLRWLDIAQVKAKERIKRAVEIDKILRIDASVSHSTSAIDGVGCFYQIREFWKKLAWPDPSGSYVFVMHITNQICSSGSYYADLLFDKMIKNNYYDKDPSQFDVSEQLCVTLNNIEYMRLWLSKLPEKLGWEDVINALITAHGERGGKHARSALENMLCSADDDMLNKVADAIEHIGQRMGVDIKRFVFQLCCAPEDTPAEEVVVPLLKYLDDDLMVLNTSVVKSVFHRILHFIWEIVIENFSNGIKANGGRTASFYQRQCEALEIVQSFFYADGVGVPLERLQLGNYKILVETLALRKMSTTDLIQHYFAERCGEQETAEEKYGAVTFKAFYDFNNQKLQVEVLNAKNLPPLDTNGLCDPYVTVELLPEDFYGKEMKKTEIIKNTLFPLFDEQFDFDVEPELLRETGSCLHLTVMDYDVFSNDDIAGHVYFNLNNVCGLREVVEGGFSNVPQQTRNIFHPKPGGRYFEVLESRDDEKAQRFAKAEIDLHERTISAHA</sequence>
<proteinExistence type="inferred from homology"/>
<feature type="compositionally biased region" description="Basic residues" evidence="8">
    <location>
        <begin position="1"/>
        <end position="14"/>
    </location>
</feature>
<dbReference type="CDD" id="cd04009">
    <property type="entry name" value="C2B_Munc13-like"/>
    <property type="match status" value="1"/>
</dbReference>
<name>A0AAU9VZ90_9CNID</name>
<evidence type="ECO:0000256" key="8">
    <source>
        <dbReference type="SAM" id="MobiDB-lite"/>
    </source>
</evidence>
<dbReference type="GO" id="GO:0099503">
    <property type="term" value="C:secretory vesicle"/>
    <property type="evidence" value="ECO:0007669"/>
    <property type="project" value="TreeGrafter"/>
</dbReference>
<evidence type="ECO:0000259" key="10">
    <source>
        <dbReference type="PROSITE" id="PS51258"/>
    </source>
</evidence>
<dbReference type="PANTHER" id="PTHR45999">
    <property type="entry name" value="UNC-13-4A, ISOFORM B"/>
    <property type="match status" value="1"/>
</dbReference>
<feature type="compositionally biased region" description="Polar residues" evidence="8">
    <location>
        <begin position="136"/>
        <end position="154"/>
    </location>
</feature>
<dbReference type="CDD" id="cd08676">
    <property type="entry name" value="C2A_Munc13-like"/>
    <property type="match status" value="1"/>
</dbReference>
<dbReference type="Pfam" id="PF00168">
    <property type="entry name" value="C2"/>
    <property type="match status" value="2"/>
</dbReference>
<keyword evidence="5" id="KW-0268">Exocytosis</keyword>
<feature type="domain" description="C2" evidence="9">
    <location>
        <begin position="1065"/>
        <end position="1190"/>
    </location>
</feature>